<dbReference type="InterPro" id="IPR008962">
    <property type="entry name" value="PapD-like_sf"/>
</dbReference>
<sequence length="130" mass="14694">MDSKIEKPVVNQLLIETCETSAVSAKALREREQCVLRLTNLGPHAIAWLAVTTNWRLLDVYPPCGLLRPSESIYAHVCRELVGGRKEGETHDSISVEWIKVDDGLTEFDRSLFDGNVTLQRQSIVIRYNV</sequence>
<reference evidence="3" key="1">
    <citation type="submission" date="2013-11" db="EMBL/GenBank/DDBJ databases">
        <authorList>
            <person name="Aslett M."/>
        </authorList>
    </citation>
    <scope>NUCLEOTIDE SEQUENCE [LARGE SCALE GENOMIC DNA]</scope>
    <source>
        <strain evidence="3">Edinburgh</strain>
    </source>
</reference>
<dbReference type="SUPFAM" id="SSF49354">
    <property type="entry name" value="PapD-like"/>
    <property type="match status" value="1"/>
</dbReference>
<evidence type="ECO:0000256" key="1">
    <source>
        <dbReference type="RuleBase" id="RU003425"/>
    </source>
</evidence>
<name>A0A5S6Q485_TRIMR</name>
<dbReference type="InterPro" id="IPR000535">
    <property type="entry name" value="MSP_dom"/>
</dbReference>
<keyword evidence="1" id="KW-0963">Cytoplasm</keyword>
<dbReference type="WBParaSite" id="TMUE_0000002050.1">
    <property type="protein sequence ID" value="TMUE_0000002050.1"/>
    <property type="gene ID" value="WBGene00297911"/>
</dbReference>
<evidence type="ECO:0000313" key="5">
    <source>
        <dbReference type="WBParaSite" id="TMUE_3000011341.1"/>
    </source>
</evidence>
<dbReference type="Pfam" id="PF00635">
    <property type="entry name" value="Motile_Sperm"/>
    <property type="match status" value="1"/>
</dbReference>
<reference evidence="4 5" key="3">
    <citation type="submission" date="2019-12" db="UniProtKB">
        <authorList>
            <consortium name="WormBaseParasite"/>
        </authorList>
    </citation>
    <scope>IDENTIFICATION</scope>
</reference>
<keyword evidence="3" id="KW-1185">Reference proteome</keyword>
<comment type="function">
    <text evidence="1">Central component in molecular interactions underlying sperm crawling. Forms an extensive filament system that extends from sperm villipoda, along the leading edge of the pseudopod.</text>
</comment>
<proteinExistence type="predicted"/>
<dbReference type="AlphaFoldDB" id="A0A5S6Q485"/>
<feature type="domain" description="MSP" evidence="2">
    <location>
        <begin position="12"/>
        <end position="130"/>
    </location>
</feature>
<dbReference type="STRING" id="70415.A0A5S6Q485"/>
<dbReference type="Proteomes" id="UP000046395">
    <property type="component" value="Unassembled WGS sequence"/>
</dbReference>
<keyword evidence="1" id="KW-0206">Cytoskeleton</keyword>
<protein>
    <recommendedName>
        <fullName evidence="1">Major sperm protein</fullName>
    </recommendedName>
</protein>
<dbReference type="PROSITE" id="PS50202">
    <property type="entry name" value="MSP"/>
    <property type="match status" value="1"/>
</dbReference>
<evidence type="ECO:0000313" key="3">
    <source>
        <dbReference type="Proteomes" id="UP000046395"/>
    </source>
</evidence>
<accession>A0A5S6Q485</accession>
<reference evidence="3" key="2">
    <citation type="submission" date="2014-03" db="EMBL/GenBank/DDBJ databases">
        <title>The whipworm genome and dual-species transcriptomics of an intimate host-pathogen interaction.</title>
        <authorList>
            <person name="Foth B.J."/>
            <person name="Tsai I.J."/>
            <person name="Reid A.J."/>
            <person name="Bancroft A.J."/>
            <person name="Nichol S."/>
            <person name="Tracey A."/>
            <person name="Holroyd N."/>
            <person name="Cotton J.A."/>
            <person name="Stanley E.J."/>
            <person name="Zarowiecki M."/>
            <person name="Liu J.Z."/>
            <person name="Huckvale T."/>
            <person name="Cooper P.J."/>
            <person name="Grencis R.K."/>
            <person name="Berriman M."/>
        </authorList>
    </citation>
    <scope>NUCLEOTIDE SEQUENCE [LARGE SCALE GENOMIC DNA]</scope>
    <source>
        <strain evidence="3">Edinburgh</strain>
    </source>
</reference>
<dbReference type="Gene3D" id="2.60.40.10">
    <property type="entry name" value="Immunoglobulins"/>
    <property type="match status" value="1"/>
</dbReference>
<organism evidence="3 4">
    <name type="scientific">Trichuris muris</name>
    <name type="common">Mouse whipworm</name>
    <dbReference type="NCBI Taxonomy" id="70415"/>
    <lineage>
        <taxon>Eukaryota</taxon>
        <taxon>Metazoa</taxon>
        <taxon>Ecdysozoa</taxon>
        <taxon>Nematoda</taxon>
        <taxon>Enoplea</taxon>
        <taxon>Dorylaimia</taxon>
        <taxon>Trichinellida</taxon>
        <taxon>Trichuridae</taxon>
        <taxon>Trichuris</taxon>
    </lineage>
</organism>
<dbReference type="WBParaSite" id="TMUE_3000011341.1">
    <property type="protein sequence ID" value="TMUE_3000011341.1"/>
    <property type="gene ID" value="WBGene00301300"/>
</dbReference>
<evidence type="ECO:0000313" key="4">
    <source>
        <dbReference type="WBParaSite" id="TMUE_0000002050.1"/>
    </source>
</evidence>
<dbReference type="InterPro" id="IPR013783">
    <property type="entry name" value="Ig-like_fold"/>
</dbReference>
<evidence type="ECO:0000259" key="2">
    <source>
        <dbReference type="PROSITE" id="PS50202"/>
    </source>
</evidence>